<dbReference type="SMART" id="SM00060">
    <property type="entry name" value="FN3"/>
    <property type="match status" value="19"/>
</dbReference>
<dbReference type="WBParaSite" id="SBAD_0000418001-mRNA-1">
    <property type="protein sequence ID" value="SBAD_0000418001-mRNA-1"/>
    <property type="gene ID" value="SBAD_0000418001"/>
</dbReference>
<feature type="domain" description="Fibronectin type-III" evidence="3">
    <location>
        <begin position="688"/>
        <end position="778"/>
    </location>
</feature>
<feature type="domain" description="Fibronectin type-III" evidence="3">
    <location>
        <begin position="1206"/>
        <end position="1298"/>
    </location>
</feature>
<feature type="domain" description="Fibronectin type-III" evidence="3">
    <location>
        <begin position="2150"/>
        <end position="2249"/>
    </location>
</feature>
<evidence type="ECO:0000313" key="5">
    <source>
        <dbReference type="Proteomes" id="UP000270296"/>
    </source>
</evidence>
<feature type="domain" description="Fibronectin type-III" evidence="3">
    <location>
        <begin position="300"/>
        <end position="404"/>
    </location>
</feature>
<feature type="domain" description="Fibronectin type-III" evidence="3">
    <location>
        <begin position="1089"/>
        <end position="1203"/>
    </location>
</feature>
<dbReference type="PANTHER" id="PTHR46708:SF2">
    <property type="entry name" value="FIBRONECTIN TYPE-III DOMAIN-CONTAINING PROTEIN"/>
    <property type="match status" value="1"/>
</dbReference>
<dbReference type="PANTHER" id="PTHR46708">
    <property type="entry name" value="TENASCIN"/>
    <property type="match status" value="1"/>
</dbReference>
<keyword evidence="1" id="KW-0677">Repeat</keyword>
<feature type="domain" description="Fibronectin type-III" evidence="3">
    <location>
        <begin position="2254"/>
        <end position="2348"/>
    </location>
</feature>
<feature type="region of interest" description="Disordered" evidence="2">
    <location>
        <begin position="917"/>
        <end position="941"/>
    </location>
</feature>
<feature type="domain" description="Fibronectin type-III" evidence="3">
    <location>
        <begin position="1429"/>
        <end position="1522"/>
    </location>
</feature>
<feature type="domain" description="Fibronectin type-III" evidence="3">
    <location>
        <begin position="2056"/>
        <end position="2149"/>
    </location>
</feature>
<reference evidence="4 5" key="2">
    <citation type="submission" date="2018-11" db="EMBL/GenBank/DDBJ databases">
        <authorList>
            <consortium name="Pathogen Informatics"/>
        </authorList>
    </citation>
    <scope>NUCLEOTIDE SEQUENCE [LARGE SCALE GENOMIC DNA]</scope>
</reference>
<dbReference type="PROSITE" id="PS50853">
    <property type="entry name" value="FN3"/>
    <property type="match status" value="18"/>
</dbReference>
<evidence type="ECO:0000313" key="4">
    <source>
        <dbReference type="EMBL" id="VDP03059.1"/>
    </source>
</evidence>
<feature type="domain" description="Fibronectin type-III" evidence="3">
    <location>
        <begin position="840"/>
        <end position="930"/>
    </location>
</feature>
<feature type="domain" description="Fibronectin type-III" evidence="3">
    <location>
        <begin position="1632"/>
        <end position="1728"/>
    </location>
</feature>
<dbReference type="InterPro" id="IPR036116">
    <property type="entry name" value="FN3_sf"/>
</dbReference>
<evidence type="ECO:0000256" key="1">
    <source>
        <dbReference type="ARBA" id="ARBA00022737"/>
    </source>
</evidence>
<dbReference type="EMBL" id="UZAM01008066">
    <property type="protein sequence ID" value="VDP03059.1"/>
    <property type="molecule type" value="Genomic_DNA"/>
</dbReference>
<protein>
    <submittedName>
        <fullName evidence="6">Phosphatidylinositol phosphatase PTPRQ</fullName>
    </submittedName>
</protein>
<keyword evidence="5" id="KW-1185">Reference proteome</keyword>
<evidence type="ECO:0000259" key="3">
    <source>
        <dbReference type="PROSITE" id="PS50853"/>
    </source>
</evidence>
<dbReference type="OrthoDB" id="5969272at2759"/>
<proteinExistence type="predicted"/>
<feature type="domain" description="Fibronectin type-III" evidence="3">
    <location>
        <begin position="1303"/>
        <end position="1401"/>
    </location>
</feature>
<evidence type="ECO:0000256" key="2">
    <source>
        <dbReference type="SAM" id="MobiDB-lite"/>
    </source>
</evidence>
<evidence type="ECO:0000313" key="6">
    <source>
        <dbReference type="WBParaSite" id="SBAD_0000418001-mRNA-1"/>
    </source>
</evidence>
<dbReference type="SUPFAM" id="SSF49265">
    <property type="entry name" value="Fibronectin type III"/>
    <property type="match status" value="13"/>
</dbReference>
<dbReference type="InterPro" id="IPR050991">
    <property type="entry name" value="ECM_Regulatory_Proteins"/>
</dbReference>
<feature type="domain" description="Fibronectin type-III" evidence="3">
    <location>
        <begin position="488"/>
        <end position="583"/>
    </location>
</feature>
<gene>
    <name evidence="4" type="ORF">SBAD_LOCUS4004</name>
</gene>
<organism evidence="6">
    <name type="scientific">Soboliphyme baturini</name>
    <dbReference type="NCBI Taxonomy" id="241478"/>
    <lineage>
        <taxon>Eukaryota</taxon>
        <taxon>Metazoa</taxon>
        <taxon>Ecdysozoa</taxon>
        <taxon>Nematoda</taxon>
        <taxon>Enoplea</taxon>
        <taxon>Dorylaimia</taxon>
        <taxon>Dioctophymatida</taxon>
        <taxon>Dioctophymatoidea</taxon>
        <taxon>Soboliphymatidae</taxon>
        <taxon>Soboliphyme</taxon>
    </lineage>
</organism>
<dbReference type="FunFam" id="2.60.40.10:FF:000028">
    <property type="entry name" value="Neuronal cell adhesion molecule"/>
    <property type="match status" value="2"/>
</dbReference>
<dbReference type="Proteomes" id="UP000270296">
    <property type="component" value="Unassembled WGS sequence"/>
</dbReference>
<feature type="domain" description="Fibronectin type-III" evidence="3">
    <location>
        <begin position="78"/>
        <end position="174"/>
    </location>
</feature>
<sequence length="2351" mass="263739">MRLNIYLCASRWKQYGDLIPYHLEQQEYRANLTNLSETLIYSVRVYVVNLVGEVVAVSDEFSVGSSESSVSCAGTSGIPRNIKTYVKTKTSVIITWDHPVCDESYGPIEGYEYVIWRPNLGEVSDHKPPSFTSSNRVTIDHLNAGEKFQFKVRSRSRFGYSPWSTVFHGATKELSSREEGNIYNLRIILSTPKSYLVWTPLPEHKGHVNLVRLSYKVSTIDQWQKVEDVPEKFRCPEEINAGADDYCFDLSYLQFGIQYTADVIYRLSNGQWSKKGNPLFFILVEAVITNVPGLIKIPEAPARLTVRMISDRTAEVSWLPPLSDVKIDEYVITFIILNSKNAQAVPGKQVTFKTPGNVYTYAMDQLLPNTVYNVSVTAHSGNYIGPCIWEIFGKSGTFTISWEVTDPAPNLCCYQVDARSDKDQDWHPVSSPVNHVPNQYSYSTDLVGLEPNTYYHIRIRAISFENYATVFTSPSVGLTSQCQAPTAPPSDIVLNSVDSKTVLMSWNHPAKATWGCSDIFYNVEGFANSEPQSFHVQTDLRGFRVEHRIATKPGTHWRLRVQTANMNGVSPWSADYETRTEPDVYISTPTISYPGNRVQVDWRSQSAGIDNVVAYIVEYRDPSTMQWRETGVPIVYRGDNLLYTALLDDLRITAAVAIRVKVLDRNRNTLYVSPEVSAQLRCLAPVRPPTALTLSTPDSRHVRVLWQPPPKDSWMCNEISYELESLEPTRNSYPLPGETTSHIVDAQPNQNWSFRIRTSNTAGSSPWSRTIVTKTPTAGTLISDINIVYQREVPVMVWRSVEGVDDLVAGYIVKIFNERQPQWVPYKKEMASIPYVGWQRPYNLPLTDLPEGTKADLKPLTSAEWNCANGWYKVKYSSSAEQGFRNYSMTESSATFPSPPFTSWTFQVQAVNEAGSSPWSPEYTGTTEAGQCEEAPQPEVTRTNFEPYITLNSLYPNSRYKFTVMAETTIPGEIVSKEIITDQSVPTASPQAFQATEVSDKRILLQWQAPPCIHTNGEISDYEYELIGVDNWATGDSHIHRTPYTRAEINGLKPFTNYRGRVRAYTSAGPGPWSPYITIQTDSSAEPTAPPFVRVIGTTADSVELMWQGPYPPQGQIDQFKVNHAIGGTGLWSVNEHPAYQLHCTKKVEDRWKSQVPYNVSLYCIKISGLQPEKLYDFQVAGHISGKNWGPWSNVESVTTGLGSVKILNLVKQDATDRSIQIGWNIRPQDRVRIRGFRIIAHPVTDLTNIRHYTVDGLVTQYRIDDLLENTLYNISIQSKTDSAYEDGTSIQVKTEDAELPQFEVAPVVTQRTSDSVSLQWISPVNARNIAGYNIEYKVGKEEGWKQHGSMVAHVPGQNRYYSTIGRLPPYTDISLRIIPIDHNHRLGTPSQEISDRTLCAGFIIIKNACNDPRYGYLARAWCQAPSLAPENLRFDTVDQNEVVLKWQKPSEYSWNCENVNFDIAYRTSTNPQEKIVHAYGKQSEYVFHTSPHTQWYAKMRTTNKIGTSSWSNEVSVMTKEGAPGRVGALTLVPLSPNEVKVMWQPPVEKRGVITGYDVSYRLKYQLACPDEEPQGVTQNWITVYNVKDMDYVLSGLLPFSEYDVKVRARTSEPGEEEMNVVRTHQQPPSSAPLNLKTSFVLERTLGFIWQPVPCSERHGNIVGYEYELSGLDDWAKLDVRRANTTQTKVEIEDLTPFTKYSMRVKAFNNVGGGPPTTDVEVMTTKADAPLPPQDLSVMSEGMDFISISWIPAYPPYGPVESYRVRYQQVGATDPSKSVWNIDELLVYDPRLKCHRGGFQADFARLCFNVSQLESGKSYRIQVAGKIKDGSYGPWSVHTIGNTLVSLPGAPTLLTLLEKTDTSMKVSWHPPEDPSHVITGYKVTADVMSQRPMVRKLTKSLTVNSSTTVLLLENLEPDTAYNVTVQAMTNRGYGSGVWTVYSTDPAVIPSLSAPPVITDREPDSITLQWDPITSLMQSRVVGYLLEYRKYDESAWQEYNGIVKHDSMKMKYTDRVTGLSPDTPYLFRIKVIDVKNNVGEPSPSVDGRTSCRAPTIPPSNIGINALSPTQIRVTWQPPPSSSWLCSSLSYVLRYRNCKSVDVNDVEVMSPSNEHTVTSPPYCKWSVQVKSVNSAGSSDWSEAVSIVTPESAPSEVRNVTGEAYGSDQIKVTWRQPSDPNGAITGYTVSYRLKAKDFCPSQTQKQREQFVVGESVLLEGLEPASTYEIVVRAKTTTDGAESIPIYVTTSEAVPTGSPQNIRVHSTDKTSATFVWDEPSCEHKNGQINLYEYVVNSLDPWVRDEMKGHSSTNRIELNDLVPFTRYALRLRALNSKGAGPLSSPVVATTKSAGKT</sequence>
<feature type="compositionally biased region" description="Polar residues" evidence="2">
    <location>
        <begin position="917"/>
        <end position="929"/>
    </location>
</feature>
<feature type="domain" description="Fibronectin type-III" evidence="3">
    <location>
        <begin position="1850"/>
        <end position="1951"/>
    </location>
</feature>
<dbReference type="CDD" id="cd00063">
    <property type="entry name" value="FN3"/>
    <property type="match status" value="19"/>
</dbReference>
<name>A0A183IK58_9BILA</name>
<dbReference type="InterPro" id="IPR013783">
    <property type="entry name" value="Ig-like_fold"/>
</dbReference>
<feature type="domain" description="Fibronectin type-III" evidence="3">
    <location>
        <begin position="1953"/>
        <end position="2052"/>
    </location>
</feature>
<dbReference type="InterPro" id="IPR003961">
    <property type="entry name" value="FN3_dom"/>
</dbReference>
<dbReference type="Gene3D" id="2.60.40.10">
    <property type="entry name" value="Immunoglobulins"/>
    <property type="match status" value="19"/>
</dbReference>
<reference evidence="6" key="1">
    <citation type="submission" date="2016-06" db="UniProtKB">
        <authorList>
            <consortium name="WormBaseParasite"/>
        </authorList>
    </citation>
    <scope>IDENTIFICATION</scope>
</reference>
<feature type="domain" description="Fibronectin type-III" evidence="3">
    <location>
        <begin position="989"/>
        <end position="1084"/>
    </location>
</feature>
<feature type="domain" description="Fibronectin type-III" evidence="3">
    <location>
        <begin position="1526"/>
        <end position="1627"/>
    </location>
</feature>
<feature type="domain" description="Fibronectin type-III" evidence="3">
    <location>
        <begin position="1732"/>
        <end position="1846"/>
    </location>
</feature>
<accession>A0A183IK58</accession>
<dbReference type="Pfam" id="PF00041">
    <property type="entry name" value="fn3"/>
    <property type="match status" value="12"/>
</dbReference>